<sequence>MTGVIRRIGRARGLIALVAVVTCMVLVTGLVGEAAAAVRPSLSERGRESRPEPQQSTRVKGREVKAAQEK</sequence>
<proteinExistence type="predicted"/>
<protein>
    <submittedName>
        <fullName evidence="2">Uncharacterized protein</fullName>
    </submittedName>
</protein>
<name>A0ABW3CRN8_9ACTN</name>
<evidence type="ECO:0000256" key="1">
    <source>
        <dbReference type="SAM" id="MobiDB-lite"/>
    </source>
</evidence>
<keyword evidence="3" id="KW-1185">Reference proteome</keyword>
<evidence type="ECO:0000313" key="2">
    <source>
        <dbReference type="EMBL" id="MFD0856293.1"/>
    </source>
</evidence>
<comment type="caution">
    <text evidence="2">The sequence shown here is derived from an EMBL/GenBank/DDBJ whole genome shotgun (WGS) entry which is preliminary data.</text>
</comment>
<feature type="compositionally biased region" description="Basic and acidic residues" evidence="1">
    <location>
        <begin position="42"/>
        <end position="51"/>
    </location>
</feature>
<evidence type="ECO:0000313" key="3">
    <source>
        <dbReference type="Proteomes" id="UP001597083"/>
    </source>
</evidence>
<feature type="region of interest" description="Disordered" evidence="1">
    <location>
        <begin position="38"/>
        <end position="70"/>
    </location>
</feature>
<dbReference type="EMBL" id="JBHTIR010004051">
    <property type="protein sequence ID" value="MFD0856293.1"/>
    <property type="molecule type" value="Genomic_DNA"/>
</dbReference>
<accession>A0ABW3CRN8</accession>
<feature type="compositionally biased region" description="Basic and acidic residues" evidence="1">
    <location>
        <begin position="60"/>
        <end position="70"/>
    </location>
</feature>
<gene>
    <name evidence="2" type="ORF">ACFQ07_28900</name>
</gene>
<reference evidence="3" key="1">
    <citation type="journal article" date="2019" name="Int. J. Syst. Evol. Microbiol.">
        <title>The Global Catalogue of Microorganisms (GCM) 10K type strain sequencing project: providing services to taxonomists for standard genome sequencing and annotation.</title>
        <authorList>
            <consortium name="The Broad Institute Genomics Platform"/>
            <consortium name="The Broad Institute Genome Sequencing Center for Infectious Disease"/>
            <person name="Wu L."/>
            <person name="Ma J."/>
        </authorList>
    </citation>
    <scope>NUCLEOTIDE SEQUENCE [LARGE SCALE GENOMIC DNA]</scope>
    <source>
        <strain evidence="3">JCM 31696</strain>
    </source>
</reference>
<organism evidence="2 3">
    <name type="scientific">Actinomadura adrarensis</name>
    <dbReference type="NCBI Taxonomy" id="1819600"/>
    <lineage>
        <taxon>Bacteria</taxon>
        <taxon>Bacillati</taxon>
        <taxon>Actinomycetota</taxon>
        <taxon>Actinomycetes</taxon>
        <taxon>Streptosporangiales</taxon>
        <taxon>Thermomonosporaceae</taxon>
        <taxon>Actinomadura</taxon>
    </lineage>
</organism>
<dbReference type="Proteomes" id="UP001597083">
    <property type="component" value="Unassembled WGS sequence"/>
</dbReference>
<feature type="non-terminal residue" evidence="2">
    <location>
        <position position="70"/>
    </location>
</feature>